<feature type="chain" id="PRO_5017792979" evidence="1">
    <location>
        <begin position="21"/>
        <end position="247"/>
    </location>
</feature>
<dbReference type="Gene3D" id="2.60.40.2060">
    <property type="match status" value="1"/>
</dbReference>
<name>A0A3D5J3D7_9FLAO</name>
<dbReference type="InterPro" id="IPR041186">
    <property type="entry name" value="DUF3823_C"/>
</dbReference>
<evidence type="ECO:0000313" key="5">
    <source>
        <dbReference type="Proteomes" id="UP000264330"/>
    </source>
</evidence>
<evidence type="ECO:0000259" key="3">
    <source>
        <dbReference type="Pfam" id="PF18003"/>
    </source>
</evidence>
<comment type="caution">
    <text evidence="4">The sequence shown here is derived from an EMBL/GenBank/DDBJ whole genome shotgun (WGS) entry which is preliminary data.</text>
</comment>
<dbReference type="Pfam" id="PF18003">
    <property type="entry name" value="DUF3823_C"/>
    <property type="match status" value="1"/>
</dbReference>
<organism evidence="4 5">
    <name type="scientific">Zunongwangia profunda</name>
    <dbReference type="NCBI Taxonomy" id="398743"/>
    <lineage>
        <taxon>Bacteria</taxon>
        <taxon>Pseudomonadati</taxon>
        <taxon>Bacteroidota</taxon>
        <taxon>Flavobacteriia</taxon>
        <taxon>Flavobacteriales</taxon>
        <taxon>Flavobacteriaceae</taxon>
        <taxon>Zunongwangia</taxon>
    </lineage>
</organism>
<evidence type="ECO:0000256" key="1">
    <source>
        <dbReference type="SAM" id="SignalP"/>
    </source>
</evidence>
<dbReference type="AlphaFoldDB" id="A0A3D5J3D7"/>
<dbReference type="Proteomes" id="UP000264330">
    <property type="component" value="Unassembled WGS sequence"/>
</dbReference>
<evidence type="ECO:0000313" key="4">
    <source>
        <dbReference type="EMBL" id="HCV82464.1"/>
    </source>
</evidence>
<feature type="domain" description="DUF3823" evidence="3">
    <location>
        <begin position="125"/>
        <end position="244"/>
    </location>
</feature>
<keyword evidence="1" id="KW-0732">Signal</keyword>
<dbReference type="Gene3D" id="2.60.40.1120">
    <property type="entry name" value="Carboxypeptidase-like, regulatory domain"/>
    <property type="match status" value="1"/>
</dbReference>
<proteinExistence type="predicted"/>
<dbReference type="Pfam" id="PF12866">
    <property type="entry name" value="DUF3823"/>
    <property type="match status" value="1"/>
</dbReference>
<feature type="signal peptide" evidence="1">
    <location>
        <begin position="1"/>
        <end position="20"/>
    </location>
</feature>
<dbReference type="InterPro" id="IPR024278">
    <property type="entry name" value="DUF3823_N"/>
</dbReference>
<dbReference type="RefSeq" id="WP_041579264.1">
    <property type="nucleotide sequence ID" value="NZ_CAJXAW010000035.1"/>
</dbReference>
<accession>A0A3D5J3D7</accession>
<sequence>MKLKYYILFMGLVLSLASCEIDNYEEPQSFFTGNVVYDGMPIEVGPSQVRFQLWQPGFGALAPLDVNIAPDGSYSGRFFDGDYKLKFVNGQGPWIAQQQSAQAGDTIFFSLNGDTMMDIEVTPYYIVQNSEISLNGGRVNASVDLDQIITGDNGRGIEYVNLYLNKTELVSNWAEYNINDGDRYNDSESYGIVQEGPGDLSDINNINLSVNLPNPINYDRDYIFARVGIKILGIEDLLFTPTVKLEL</sequence>
<dbReference type="PROSITE" id="PS51257">
    <property type="entry name" value="PROKAR_LIPOPROTEIN"/>
    <property type="match status" value="1"/>
</dbReference>
<evidence type="ECO:0000259" key="2">
    <source>
        <dbReference type="Pfam" id="PF12866"/>
    </source>
</evidence>
<feature type="domain" description="DUF3823" evidence="2">
    <location>
        <begin position="30"/>
        <end position="122"/>
    </location>
</feature>
<dbReference type="EMBL" id="DPMF01000359">
    <property type="protein sequence ID" value="HCV82464.1"/>
    <property type="molecule type" value="Genomic_DNA"/>
</dbReference>
<protein>
    <submittedName>
        <fullName evidence="4">DUF3823 domain-containing protein</fullName>
    </submittedName>
</protein>
<gene>
    <name evidence="4" type="ORF">DGQ38_15595</name>
</gene>
<reference evidence="4 5" key="1">
    <citation type="journal article" date="2018" name="Nat. Biotechnol.">
        <title>A standardized bacterial taxonomy based on genome phylogeny substantially revises the tree of life.</title>
        <authorList>
            <person name="Parks D.H."/>
            <person name="Chuvochina M."/>
            <person name="Waite D.W."/>
            <person name="Rinke C."/>
            <person name="Skarshewski A."/>
            <person name="Chaumeil P.A."/>
            <person name="Hugenholtz P."/>
        </authorList>
    </citation>
    <scope>NUCLEOTIDE SEQUENCE [LARGE SCALE GENOMIC DNA]</scope>
    <source>
        <strain evidence="4">UBA9359</strain>
    </source>
</reference>